<organism evidence="1 2">
    <name type="scientific">Psilocybe cubensis</name>
    <name type="common">Psychedelic mushroom</name>
    <name type="synonym">Stropharia cubensis</name>
    <dbReference type="NCBI Taxonomy" id="181762"/>
    <lineage>
        <taxon>Eukaryota</taxon>
        <taxon>Fungi</taxon>
        <taxon>Dikarya</taxon>
        <taxon>Basidiomycota</taxon>
        <taxon>Agaricomycotina</taxon>
        <taxon>Agaricomycetes</taxon>
        <taxon>Agaricomycetidae</taxon>
        <taxon>Agaricales</taxon>
        <taxon>Agaricineae</taxon>
        <taxon>Strophariaceae</taxon>
        <taxon>Psilocybe</taxon>
    </lineage>
</organism>
<dbReference type="EMBL" id="JAFIQS020000002">
    <property type="protein sequence ID" value="KAH9485013.1"/>
    <property type="molecule type" value="Genomic_DNA"/>
</dbReference>
<sequence length="530" mass="58929">MAFISSLPLKAKTAPQKKAVNAWCKQACTKILSSYTSAECIPYAFQKLNELSAVSPTTDGRLGGETLTKEQVTKVFEYAIKWRDLEIWKSMAQSPSCTLANGTLLADACATFSFENVRAIYETLISQSTSLEDWINFIYLVPPKAILEDQHTVHTWSANQSNQVLSSYISLKVEEAPTFVSVIHTITMPFVLPLPGFYTYNGKLLLLGKHSALPQITPIRAQSASAIVQRLINECLQAAAEQWNTGPTVNYPGHYFSIYMPNPRLLSHVDRILDIVETAIQVSGLDVCTPLFEQTFKGEHSMASKFDDLYLPLLPRLRTLLEKKGQDLSWPPFSRFMRLLIAIYLAKILRQKSNFPNVNLRKLGCGCLECKKLDDFFSEPLQSIEFQLAQPRRTHLKHQLAHASDLCTLQTIKTRVPHTLRVTKLPSVIEPSKWAHKQKKAREFLASIGPDHIISKIMGGQYPEVDLALKGVKLFCLAATSSANNRIQHGASKVPAAAGVQLSSNQNVSGKSSISVPLTQPVAGQKRKLP</sequence>
<comment type="caution">
    <text evidence="1">The sequence shown here is derived from an EMBL/GenBank/DDBJ whole genome shotgun (WGS) entry which is preliminary data.</text>
</comment>
<proteinExistence type="predicted"/>
<accession>A0ACB8HAI4</accession>
<gene>
    <name evidence="1" type="ORF">JR316_0001917</name>
</gene>
<dbReference type="Proteomes" id="UP000664032">
    <property type="component" value="Unassembled WGS sequence"/>
</dbReference>
<evidence type="ECO:0000313" key="2">
    <source>
        <dbReference type="Proteomes" id="UP000664032"/>
    </source>
</evidence>
<reference evidence="1" key="1">
    <citation type="submission" date="2021-10" db="EMBL/GenBank/DDBJ databases">
        <title>Psilocybe cubensis genome.</title>
        <authorList>
            <person name="Mckernan K.J."/>
            <person name="Crawford S."/>
            <person name="Trippe A."/>
            <person name="Kane L.T."/>
            <person name="Mclaughlin S."/>
        </authorList>
    </citation>
    <scope>NUCLEOTIDE SEQUENCE</scope>
    <source>
        <strain evidence="1">MGC-MH-2018</strain>
    </source>
</reference>
<name>A0ACB8HAI4_PSICU</name>
<keyword evidence="2" id="KW-1185">Reference proteome</keyword>
<protein>
    <submittedName>
        <fullName evidence="1">Uncharacterized protein</fullName>
    </submittedName>
</protein>
<evidence type="ECO:0000313" key="1">
    <source>
        <dbReference type="EMBL" id="KAH9485013.1"/>
    </source>
</evidence>